<sequence>MRPPRTSKIQTILLVLVVLLTCSHGAIFWFHDKLFLYWHTTSNQALSGDSIVIEKADDLSIPRMFVISLPTRKDRREDMELLQQASNLRWTYWDAVASTDTIIDQILSRVSSLRSRVDNISDTSGHKKPHAFRWPKNLDKVVFSQSRISLSTSSFWRSNQSTNLLPLPPGQDSNLTCATRDEDILPYSDDLPEHKILTRARLACWQSHLSLLEQIANDARGRISIILEDDIDMERDIKAHLRWLFTSPPKGWDIIFLGHCWSDEAHFPPLRNFDGISTNPTGRISLHPSWSPKCTHAYAVSHHGARRLLLHLLYAPFAYSRPIDQAFAWLIQSKRLKSYSVVPSIIVQRKIGQSDVSQGIGSIWRDELGNGIL</sequence>
<feature type="non-terminal residue" evidence="1">
    <location>
        <position position="373"/>
    </location>
</feature>
<dbReference type="Proteomes" id="UP000308600">
    <property type="component" value="Unassembled WGS sequence"/>
</dbReference>
<reference evidence="1 2" key="1">
    <citation type="journal article" date="2019" name="Nat. Ecol. Evol.">
        <title>Megaphylogeny resolves global patterns of mushroom evolution.</title>
        <authorList>
            <person name="Varga T."/>
            <person name="Krizsan K."/>
            <person name="Foldi C."/>
            <person name="Dima B."/>
            <person name="Sanchez-Garcia M."/>
            <person name="Sanchez-Ramirez S."/>
            <person name="Szollosi G.J."/>
            <person name="Szarkandi J.G."/>
            <person name="Papp V."/>
            <person name="Albert L."/>
            <person name="Andreopoulos W."/>
            <person name="Angelini C."/>
            <person name="Antonin V."/>
            <person name="Barry K.W."/>
            <person name="Bougher N.L."/>
            <person name="Buchanan P."/>
            <person name="Buyck B."/>
            <person name="Bense V."/>
            <person name="Catcheside P."/>
            <person name="Chovatia M."/>
            <person name="Cooper J."/>
            <person name="Damon W."/>
            <person name="Desjardin D."/>
            <person name="Finy P."/>
            <person name="Geml J."/>
            <person name="Haridas S."/>
            <person name="Hughes K."/>
            <person name="Justo A."/>
            <person name="Karasinski D."/>
            <person name="Kautmanova I."/>
            <person name="Kiss B."/>
            <person name="Kocsube S."/>
            <person name="Kotiranta H."/>
            <person name="LaButti K.M."/>
            <person name="Lechner B.E."/>
            <person name="Liimatainen K."/>
            <person name="Lipzen A."/>
            <person name="Lukacs Z."/>
            <person name="Mihaltcheva S."/>
            <person name="Morgado L.N."/>
            <person name="Niskanen T."/>
            <person name="Noordeloos M.E."/>
            <person name="Ohm R.A."/>
            <person name="Ortiz-Santana B."/>
            <person name="Ovrebo C."/>
            <person name="Racz N."/>
            <person name="Riley R."/>
            <person name="Savchenko A."/>
            <person name="Shiryaev A."/>
            <person name="Soop K."/>
            <person name="Spirin V."/>
            <person name="Szebenyi C."/>
            <person name="Tomsovsky M."/>
            <person name="Tulloss R.E."/>
            <person name="Uehling J."/>
            <person name="Grigoriev I.V."/>
            <person name="Vagvolgyi C."/>
            <person name="Papp T."/>
            <person name="Martin F.M."/>
            <person name="Miettinen O."/>
            <person name="Hibbett D.S."/>
            <person name="Nagy L.G."/>
        </authorList>
    </citation>
    <scope>NUCLEOTIDE SEQUENCE [LARGE SCALE GENOMIC DNA]</scope>
    <source>
        <strain evidence="1 2">NL-1719</strain>
    </source>
</reference>
<gene>
    <name evidence="1" type="ORF">BDN72DRAFT_798713</name>
</gene>
<organism evidence="1 2">
    <name type="scientific">Pluteus cervinus</name>
    <dbReference type="NCBI Taxonomy" id="181527"/>
    <lineage>
        <taxon>Eukaryota</taxon>
        <taxon>Fungi</taxon>
        <taxon>Dikarya</taxon>
        <taxon>Basidiomycota</taxon>
        <taxon>Agaricomycotina</taxon>
        <taxon>Agaricomycetes</taxon>
        <taxon>Agaricomycetidae</taxon>
        <taxon>Agaricales</taxon>
        <taxon>Pluteineae</taxon>
        <taxon>Pluteaceae</taxon>
        <taxon>Pluteus</taxon>
    </lineage>
</organism>
<accession>A0ACD3AQU4</accession>
<evidence type="ECO:0000313" key="1">
    <source>
        <dbReference type="EMBL" id="TFK67681.1"/>
    </source>
</evidence>
<evidence type="ECO:0000313" key="2">
    <source>
        <dbReference type="Proteomes" id="UP000308600"/>
    </source>
</evidence>
<name>A0ACD3AQU4_9AGAR</name>
<protein>
    <submittedName>
        <fullName evidence="1">Uncharacterized protein</fullName>
    </submittedName>
</protein>
<proteinExistence type="predicted"/>
<dbReference type="EMBL" id="ML208370">
    <property type="protein sequence ID" value="TFK67681.1"/>
    <property type="molecule type" value="Genomic_DNA"/>
</dbReference>
<keyword evidence="2" id="KW-1185">Reference proteome</keyword>